<dbReference type="GO" id="GO:0003725">
    <property type="term" value="F:double-stranded RNA binding"/>
    <property type="evidence" value="ECO:0007669"/>
    <property type="project" value="UniProtKB-UniRule"/>
</dbReference>
<feature type="binding site" evidence="14">
    <location>
        <position position="153"/>
    </location>
    <ligand>
        <name>ATP</name>
        <dbReference type="ChEBI" id="CHEBI:30616"/>
    </ligand>
</feature>
<comment type="subcellular location">
    <subcellularLocation>
        <location evidence="1 13">Cytoplasm</location>
    </subcellularLocation>
</comment>
<dbReference type="InterPro" id="IPR038385">
    <property type="entry name" value="Sua5/YwlC_C"/>
</dbReference>
<evidence type="ECO:0000256" key="12">
    <source>
        <dbReference type="ARBA" id="ARBA00048366"/>
    </source>
</evidence>
<evidence type="ECO:0000256" key="14">
    <source>
        <dbReference type="PIRSR" id="PIRSR004930-1"/>
    </source>
</evidence>
<dbReference type="SUPFAM" id="SSF55821">
    <property type="entry name" value="YrdC/RibB"/>
    <property type="match status" value="1"/>
</dbReference>
<feature type="binding site" evidence="14">
    <location>
        <position position="63"/>
    </location>
    <ligand>
        <name>ATP</name>
        <dbReference type="ChEBI" id="CHEBI:30616"/>
    </ligand>
</feature>
<feature type="binding site" evidence="14">
    <location>
        <position position="145"/>
    </location>
    <ligand>
        <name>ATP</name>
        <dbReference type="ChEBI" id="CHEBI:30616"/>
    </ligand>
</feature>
<feature type="binding site" evidence="14">
    <location>
        <position position="235"/>
    </location>
    <ligand>
        <name>ATP</name>
        <dbReference type="ChEBI" id="CHEBI:30616"/>
    </ligand>
</feature>
<evidence type="ECO:0000256" key="8">
    <source>
        <dbReference type="ARBA" id="ARBA00022695"/>
    </source>
</evidence>
<accession>A0A264W3U5</accession>
<feature type="binding site" evidence="14">
    <location>
        <position position="119"/>
    </location>
    <ligand>
        <name>ATP</name>
        <dbReference type="ChEBI" id="CHEBI:30616"/>
    </ligand>
</feature>
<feature type="binding site" evidence="14">
    <location>
        <position position="68"/>
    </location>
    <ligand>
        <name>L-threonine</name>
        <dbReference type="ChEBI" id="CHEBI:57926"/>
    </ligand>
</feature>
<dbReference type="FunFam" id="3.90.870.10:FF:000009">
    <property type="entry name" value="Threonylcarbamoyl-AMP synthase, putative"/>
    <property type="match status" value="1"/>
</dbReference>
<dbReference type="EC" id="2.7.7.87" evidence="3 13"/>
<dbReference type="GO" id="GO:0000049">
    <property type="term" value="F:tRNA binding"/>
    <property type="evidence" value="ECO:0007669"/>
    <property type="project" value="TreeGrafter"/>
</dbReference>
<evidence type="ECO:0000256" key="9">
    <source>
        <dbReference type="ARBA" id="ARBA00022741"/>
    </source>
</evidence>
<dbReference type="PROSITE" id="PS51163">
    <property type="entry name" value="YRDC"/>
    <property type="match status" value="1"/>
</dbReference>
<evidence type="ECO:0000256" key="6">
    <source>
        <dbReference type="ARBA" id="ARBA00022679"/>
    </source>
</evidence>
<comment type="caution">
    <text evidence="16">The sequence shown here is derived from an EMBL/GenBank/DDBJ whole genome shotgun (WGS) entry which is preliminary data.</text>
</comment>
<keyword evidence="17" id="KW-1185">Reference proteome</keyword>
<evidence type="ECO:0000256" key="2">
    <source>
        <dbReference type="ARBA" id="ARBA00007663"/>
    </source>
</evidence>
<keyword evidence="8 13" id="KW-0548">Nucleotidyltransferase</keyword>
<keyword evidence="9 13" id="KW-0547">Nucleotide-binding</keyword>
<feature type="domain" description="YrdC-like" evidence="15">
    <location>
        <begin position="14"/>
        <end position="201"/>
    </location>
</feature>
<dbReference type="Pfam" id="PF03481">
    <property type="entry name" value="Sua5_C"/>
    <property type="match status" value="1"/>
</dbReference>
<dbReference type="OrthoDB" id="9814580at2"/>
<comment type="similarity">
    <text evidence="2 13">Belongs to the SUA5 family.</text>
</comment>
<keyword evidence="7 13" id="KW-0819">tRNA processing</keyword>
<dbReference type="GO" id="GO:0006450">
    <property type="term" value="P:regulation of translational fidelity"/>
    <property type="evidence" value="ECO:0007669"/>
    <property type="project" value="TreeGrafter"/>
</dbReference>
<dbReference type="PIRSF" id="PIRSF004930">
    <property type="entry name" value="Tln_factor_SUA5"/>
    <property type="match status" value="1"/>
</dbReference>
<comment type="function">
    <text evidence="13">Required for the formation of a threonylcarbamoyl group on adenosine at position 37 (t(6)A37) in tRNAs that read codons beginning with adenine.</text>
</comment>
<dbReference type="InterPro" id="IPR010923">
    <property type="entry name" value="T(6)A37_SUA5"/>
</dbReference>
<evidence type="ECO:0000256" key="4">
    <source>
        <dbReference type="ARBA" id="ARBA00015492"/>
    </source>
</evidence>
<protein>
    <recommendedName>
        <fullName evidence="4 13">Threonylcarbamoyl-AMP synthase</fullName>
        <shortName evidence="13">TC-AMP synthase</shortName>
        <ecNumber evidence="3 13">2.7.7.87</ecNumber>
    </recommendedName>
    <alternativeName>
        <fullName evidence="11 13">L-threonylcarbamoyladenylate synthase</fullName>
    </alternativeName>
</protein>
<feature type="binding site" evidence="14">
    <location>
        <position position="59"/>
    </location>
    <ligand>
        <name>ATP</name>
        <dbReference type="ChEBI" id="CHEBI:30616"/>
    </ligand>
</feature>
<dbReference type="PANTHER" id="PTHR17490:SF16">
    <property type="entry name" value="THREONYLCARBAMOYL-AMP SYNTHASE"/>
    <property type="match status" value="1"/>
</dbReference>
<feature type="binding site" evidence="14">
    <location>
        <position position="143"/>
    </location>
    <ligand>
        <name>L-threonine</name>
        <dbReference type="ChEBI" id="CHEBI:57926"/>
    </ligand>
</feature>
<dbReference type="GO" id="GO:0008033">
    <property type="term" value="P:tRNA processing"/>
    <property type="evidence" value="ECO:0007669"/>
    <property type="project" value="UniProtKB-KW"/>
</dbReference>
<dbReference type="Pfam" id="PF01300">
    <property type="entry name" value="Sua5_yciO_yrdC"/>
    <property type="match status" value="1"/>
</dbReference>
<dbReference type="Gene3D" id="3.40.50.11030">
    <property type="entry name" value="Threonylcarbamoyl-AMP synthase, C-terminal domain"/>
    <property type="match status" value="1"/>
</dbReference>
<dbReference type="PANTHER" id="PTHR17490">
    <property type="entry name" value="SUA5"/>
    <property type="match status" value="1"/>
</dbReference>
<evidence type="ECO:0000256" key="13">
    <source>
        <dbReference type="PIRNR" id="PIRNR004930"/>
    </source>
</evidence>
<dbReference type="GO" id="GO:0061710">
    <property type="term" value="F:L-threonylcarbamoyladenylate synthase"/>
    <property type="evidence" value="ECO:0007669"/>
    <property type="project" value="UniProtKB-EC"/>
</dbReference>
<proteinExistence type="inferred from homology"/>
<evidence type="ECO:0000259" key="15">
    <source>
        <dbReference type="PROSITE" id="PS51163"/>
    </source>
</evidence>
<evidence type="ECO:0000256" key="11">
    <source>
        <dbReference type="ARBA" id="ARBA00029774"/>
    </source>
</evidence>
<evidence type="ECO:0000256" key="5">
    <source>
        <dbReference type="ARBA" id="ARBA00022490"/>
    </source>
</evidence>
<organism evidence="16 17">
    <name type="scientific">Tetzosporium hominis</name>
    <dbReference type="NCBI Taxonomy" id="2020506"/>
    <lineage>
        <taxon>Bacteria</taxon>
        <taxon>Bacillati</taxon>
        <taxon>Bacillota</taxon>
        <taxon>Bacilli</taxon>
        <taxon>Bacillales</taxon>
        <taxon>Caryophanaceae</taxon>
        <taxon>Tetzosporium</taxon>
    </lineage>
</organism>
<dbReference type="InterPro" id="IPR050156">
    <property type="entry name" value="TC-AMP_synthase_SUA5"/>
</dbReference>
<dbReference type="InterPro" id="IPR005145">
    <property type="entry name" value="Sua5_C"/>
</dbReference>
<reference evidence="16 17" key="1">
    <citation type="submission" date="2017-07" db="EMBL/GenBank/DDBJ databases">
        <title>Tetzosporium hominis gen.nov. sp.nov.</title>
        <authorList>
            <person name="Tetz G."/>
            <person name="Tetz V."/>
        </authorList>
    </citation>
    <scope>NUCLEOTIDE SEQUENCE [LARGE SCALE GENOMIC DNA]</scope>
    <source>
        <strain evidence="16 17">VT-49</strain>
    </source>
</reference>
<dbReference type="InterPro" id="IPR006070">
    <property type="entry name" value="Sua5-like_dom"/>
</dbReference>
<evidence type="ECO:0000256" key="10">
    <source>
        <dbReference type="ARBA" id="ARBA00022840"/>
    </source>
</evidence>
<keyword evidence="10 13" id="KW-0067">ATP-binding</keyword>
<evidence type="ECO:0000313" key="16">
    <source>
        <dbReference type="EMBL" id="OZS77697.1"/>
    </source>
</evidence>
<dbReference type="Proteomes" id="UP000217065">
    <property type="component" value="Unassembled WGS sequence"/>
</dbReference>
<sequence>MTNCVHVDRNGDNTKSYQQIVDNWLQGEVAAFPTETVYGLGADARNAQAIAKIYEAKGRPSDNPLIVHIGQIEQLQGFIDHVPEKAKLAIEAFWPGPLTAILPLKSGALAENVSAGLSTVGVRMPSHPVARELLTLANMPIAAPSANRSGKPSPTAASHVLEDLEGRIPYIVDGGPATAGLESTIVDFTVEPPALLRPGSITEEMLISVIGELQGAGRLRDQDAPKAPGMKYTHYAPEAPVLLAFLDDEDVTDKIEQLRSQGKRVALVATDSYRGLPHDAFVSLGESNEIEAVSSRLFAALRECNQLPIDVIVAAAYPAEGIGKALMNRLEKAAGGNWL</sequence>
<dbReference type="RefSeq" id="WP_094943616.1">
    <property type="nucleotide sequence ID" value="NZ_NOKQ01000220.1"/>
</dbReference>
<evidence type="ECO:0000256" key="3">
    <source>
        <dbReference type="ARBA" id="ARBA00012584"/>
    </source>
</evidence>
<dbReference type="GO" id="GO:0005524">
    <property type="term" value="F:ATP binding"/>
    <property type="evidence" value="ECO:0007669"/>
    <property type="project" value="UniProtKB-UniRule"/>
</dbReference>
<dbReference type="NCBIfam" id="TIGR00057">
    <property type="entry name" value="L-threonylcarbamoyladenylate synthase"/>
    <property type="match status" value="1"/>
</dbReference>
<feature type="binding site" evidence="14">
    <location>
        <position position="123"/>
    </location>
    <ligand>
        <name>L-threonine</name>
        <dbReference type="ChEBI" id="CHEBI:57926"/>
    </ligand>
</feature>
<feature type="binding site" evidence="14">
    <location>
        <position position="36"/>
    </location>
    <ligand>
        <name>L-threonine</name>
        <dbReference type="ChEBI" id="CHEBI:57926"/>
    </ligand>
</feature>
<feature type="binding site" evidence="14">
    <location>
        <position position="183"/>
    </location>
    <ligand>
        <name>L-threonine</name>
        <dbReference type="ChEBI" id="CHEBI:57926"/>
    </ligand>
</feature>
<evidence type="ECO:0000256" key="7">
    <source>
        <dbReference type="ARBA" id="ARBA00022694"/>
    </source>
</evidence>
<dbReference type="InterPro" id="IPR017945">
    <property type="entry name" value="DHBP_synth_RibB-like_a/b_dom"/>
</dbReference>
<gene>
    <name evidence="16" type="ORF">CF394_10835</name>
</gene>
<dbReference type="GO" id="GO:0005737">
    <property type="term" value="C:cytoplasm"/>
    <property type="evidence" value="ECO:0007669"/>
    <property type="project" value="UniProtKB-SubCell"/>
</dbReference>
<evidence type="ECO:0000256" key="1">
    <source>
        <dbReference type="ARBA" id="ARBA00004496"/>
    </source>
</evidence>
<keyword evidence="5 13" id="KW-0963">Cytoplasm</keyword>
<comment type="catalytic activity">
    <reaction evidence="12 13">
        <text>L-threonine + hydrogencarbonate + ATP = L-threonylcarbamoyladenylate + diphosphate + H2O</text>
        <dbReference type="Rhea" id="RHEA:36407"/>
        <dbReference type="ChEBI" id="CHEBI:15377"/>
        <dbReference type="ChEBI" id="CHEBI:17544"/>
        <dbReference type="ChEBI" id="CHEBI:30616"/>
        <dbReference type="ChEBI" id="CHEBI:33019"/>
        <dbReference type="ChEBI" id="CHEBI:57926"/>
        <dbReference type="ChEBI" id="CHEBI:73682"/>
        <dbReference type="EC" id="2.7.7.87"/>
    </reaction>
</comment>
<keyword evidence="6 13" id="KW-0808">Transferase</keyword>
<evidence type="ECO:0000313" key="17">
    <source>
        <dbReference type="Proteomes" id="UP000217065"/>
    </source>
</evidence>
<dbReference type="EMBL" id="NOKQ01000220">
    <property type="protein sequence ID" value="OZS77697.1"/>
    <property type="molecule type" value="Genomic_DNA"/>
</dbReference>
<feature type="binding site" evidence="14">
    <location>
        <position position="197"/>
    </location>
    <ligand>
        <name>ATP</name>
        <dbReference type="ChEBI" id="CHEBI:30616"/>
    </ligand>
</feature>
<dbReference type="AlphaFoldDB" id="A0A264W3U5"/>
<name>A0A264W3U5_9BACL</name>
<dbReference type="Gene3D" id="3.90.870.10">
    <property type="entry name" value="DHBP synthase"/>
    <property type="match status" value="1"/>
</dbReference>